<dbReference type="KEGG" id="dan:6497544"/>
<dbReference type="PANTHER" id="PTHR18901">
    <property type="entry name" value="2-DEOXYGLUCOSE-6-PHOSPHATE PHOSPHATASE 2"/>
    <property type="match status" value="1"/>
</dbReference>
<keyword evidence="2" id="KW-1185">Reference proteome</keyword>
<dbReference type="eggNOG" id="KOG2914">
    <property type="taxonomic scope" value="Eukaryota"/>
</dbReference>
<keyword evidence="1" id="KW-0378">Hydrolase</keyword>
<dbReference type="SFLD" id="SFLDS00003">
    <property type="entry name" value="Haloacid_Dehalogenase"/>
    <property type="match status" value="1"/>
</dbReference>
<dbReference type="STRING" id="7217.B3MNC3"/>
<proteinExistence type="predicted"/>
<dbReference type="InterPro" id="IPR006439">
    <property type="entry name" value="HAD-SF_hydro_IA"/>
</dbReference>
<dbReference type="Pfam" id="PF13419">
    <property type="entry name" value="HAD_2"/>
    <property type="match status" value="1"/>
</dbReference>
<dbReference type="SUPFAM" id="SSF56784">
    <property type="entry name" value="HAD-like"/>
    <property type="match status" value="1"/>
</dbReference>
<protein>
    <submittedName>
        <fullName evidence="1">Uncharacterized protein</fullName>
    </submittedName>
</protein>
<dbReference type="FunCoup" id="B3MNC3">
    <property type="interactions" value="2"/>
</dbReference>
<dbReference type="FunFam" id="3.40.50.1000:FF:000055">
    <property type="entry name" value="Haloacid dehalogenase-like hydrolase family protein"/>
    <property type="match status" value="1"/>
</dbReference>
<name>B3MNC3_DROAN</name>
<accession>B3MNC3</accession>
<dbReference type="OMA" id="HEWANYG"/>
<dbReference type="OrthoDB" id="40579at2759"/>
<dbReference type="Proteomes" id="UP000007801">
    <property type="component" value="Unassembled WGS sequence"/>
</dbReference>
<dbReference type="NCBIfam" id="TIGR01509">
    <property type="entry name" value="HAD-SF-IA-v3"/>
    <property type="match status" value="1"/>
</dbReference>
<dbReference type="GeneID" id="6497544"/>
<dbReference type="InterPro" id="IPR023214">
    <property type="entry name" value="HAD_sf"/>
</dbReference>
<dbReference type="InterPro" id="IPR036412">
    <property type="entry name" value="HAD-like_sf"/>
</dbReference>
<dbReference type="Gene3D" id="1.10.150.240">
    <property type="entry name" value="Putative phosphatase, domain 2"/>
    <property type="match status" value="1"/>
</dbReference>
<evidence type="ECO:0000313" key="1">
    <source>
        <dbReference type="EMBL" id="EDV31080.1"/>
    </source>
</evidence>
<dbReference type="EMBL" id="CH902620">
    <property type="protein sequence ID" value="EDV31080.1"/>
    <property type="molecule type" value="Genomic_DNA"/>
</dbReference>
<dbReference type="InterPro" id="IPR023198">
    <property type="entry name" value="PGP-like_dom2"/>
</dbReference>
<sequence>MAANRCFRPVTHVIFDCDGTLLDTEALYLKVVGDTLAPYGFSYTPEDQARYMGKPSGTLAQAVVKDYKLPISPEEYLEVFNVKDQEYMKNVPLMPGVRDLVLHFHSFRVPLAIATSSNRDIFDVKFGPHKDIRMAFHHIVCGDDPDLCPGRGKPAPDIYLLAASRFSPPADPKHCLVFEDSPSGLKAGRSAGMQAVYIPESAVTRAKGEDPTLVLGSMVEFEPELFGLPAFDSTSFFQFG</sequence>
<organism evidence="1 2">
    <name type="scientific">Drosophila ananassae</name>
    <name type="common">Fruit fly</name>
    <dbReference type="NCBI Taxonomy" id="7217"/>
    <lineage>
        <taxon>Eukaryota</taxon>
        <taxon>Metazoa</taxon>
        <taxon>Ecdysozoa</taxon>
        <taxon>Arthropoda</taxon>
        <taxon>Hexapoda</taxon>
        <taxon>Insecta</taxon>
        <taxon>Pterygota</taxon>
        <taxon>Neoptera</taxon>
        <taxon>Endopterygota</taxon>
        <taxon>Diptera</taxon>
        <taxon>Brachycera</taxon>
        <taxon>Muscomorpha</taxon>
        <taxon>Ephydroidea</taxon>
        <taxon>Drosophilidae</taxon>
        <taxon>Drosophila</taxon>
        <taxon>Sophophora</taxon>
    </lineage>
</organism>
<dbReference type="SFLD" id="SFLDG01129">
    <property type="entry name" value="C1.5:_HAD__Beta-PGM__Phosphata"/>
    <property type="match status" value="1"/>
</dbReference>
<dbReference type="InParanoid" id="B3MNC3"/>
<dbReference type="HOGENOM" id="CLU_045011_13_0_1"/>
<dbReference type="Gene3D" id="3.40.50.1000">
    <property type="entry name" value="HAD superfamily/HAD-like"/>
    <property type="match status" value="1"/>
</dbReference>
<dbReference type="AlphaFoldDB" id="B3MNC3"/>
<dbReference type="SMR" id="B3MNC3"/>
<dbReference type="PANTHER" id="PTHR18901:SF38">
    <property type="entry name" value="PSEUDOURIDINE-5'-PHOSPHATASE"/>
    <property type="match status" value="1"/>
</dbReference>
<evidence type="ECO:0000313" key="2">
    <source>
        <dbReference type="Proteomes" id="UP000007801"/>
    </source>
</evidence>
<dbReference type="InterPro" id="IPR041492">
    <property type="entry name" value="HAD_2"/>
</dbReference>
<gene>
    <name evidence="1" type="primary">Dana\GF14724</name>
    <name evidence="1" type="synonym">dana_GLEANR_15489</name>
    <name evidence="1" type="ORF">GF14724</name>
</gene>
<dbReference type="PhylomeDB" id="B3MNC3"/>
<reference evidence="1 2" key="1">
    <citation type="journal article" date="2007" name="Nature">
        <title>Evolution of genes and genomes on the Drosophila phylogeny.</title>
        <authorList>
            <consortium name="Drosophila 12 Genomes Consortium"/>
            <person name="Clark A.G."/>
            <person name="Eisen M.B."/>
            <person name="Smith D.R."/>
            <person name="Bergman C.M."/>
            <person name="Oliver B."/>
            <person name="Markow T.A."/>
            <person name="Kaufman T.C."/>
            <person name="Kellis M."/>
            <person name="Gelbart W."/>
            <person name="Iyer V.N."/>
            <person name="Pollard D.A."/>
            <person name="Sackton T.B."/>
            <person name="Larracuente A.M."/>
            <person name="Singh N.D."/>
            <person name="Abad J.P."/>
            <person name="Abt D.N."/>
            <person name="Adryan B."/>
            <person name="Aguade M."/>
            <person name="Akashi H."/>
            <person name="Anderson W.W."/>
            <person name="Aquadro C.F."/>
            <person name="Ardell D.H."/>
            <person name="Arguello R."/>
            <person name="Artieri C.G."/>
            <person name="Barbash D.A."/>
            <person name="Barker D."/>
            <person name="Barsanti P."/>
            <person name="Batterham P."/>
            <person name="Batzoglou S."/>
            <person name="Begun D."/>
            <person name="Bhutkar A."/>
            <person name="Blanco E."/>
            <person name="Bosak S.A."/>
            <person name="Bradley R.K."/>
            <person name="Brand A.D."/>
            <person name="Brent M.R."/>
            <person name="Brooks A.N."/>
            <person name="Brown R.H."/>
            <person name="Butlin R.K."/>
            <person name="Caggese C."/>
            <person name="Calvi B.R."/>
            <person name="Bernardo de Carvalho A."/>
            <person name="Caspi A."/>
            <person name="Castrezana S."/>
            <person name="Celniker S.E."/>
            <person name="Chang J.L."/>
            <person name="Chapple C."/>
            <person name="Chatterji S."/>
            <person name="Chinwalla A."/>
            <person name="Civetta A."/>
            <person name="Clifton S.W."/>
            <person name="Comeron J.M."/>
            <person name="Costello J.C."/>
            <person name="Coyne J.A."/>
            <person name="Daub J."/>
            <person name="David R.G."/>
            <person name="Delcher A.L."/>
            <person name="Delehaunty K."/>
            <person name="Do C.B."/>
            <person name="Ebling H."/>
            <person name="Edwards K."/>
            <person name="Eickbush T."/>
            <person name="Evans J.D."/>
            <person name="Filipski A."/>
            <person name="Findeiss S."/>
            <person name="Freyhult E."/>
            <person name="Fulton L."/>
            <person name="Fulton R."/>
            <person name="Garcia A.C."/>
            <person name="Gardiner A."/>
            <person name="Garfield D.A."/>
            <person name="Garvin B.E."/>
            <person name="Gibson G."/>
            <person name="Gilbert D."/>
            <person name="Gnerre S."/>
            <person name="Godfrey J."/>
            <person name="Good R."/>
            <person name="Gotea V."/>
            <person name="Gravely B."/>
            <person name="Greenberg A.J."/>
            <person name="Griffiths-Jones S."/>
            <person name="Gross S."/>
            <person name="Guigo R."/>
            <person name="Gustafson E.A."/>
            <person name="Haerty W."/>
            <person name="Hahn M.W."/>
            <person name="Halligan D.L."/>
            <person name="Halpern A.L."/>
            <person name="Halter G.M."/>
            <person name="Han M.V."/>
            <person name="Heger A."/>
            <person name="Hillier L."/>
            <person name="Hinrichs A.S."/>
            <person name="Holmes I."/>
            <person name="Hoskins R.A."/>
            <person name="Hubisz M.J."/>
            <person name="Hultmark D."/>
            <person name="Huntley M.A."/>
            <person name="Jaffe D.B."/>
            <person name="Jagadeeshan S."/>
            <person name="Jeck W.R."/>
            <person name="Johnson J."/>
            <person name="Jones C.D."/>
            <person name="Jordan W.C."/>
            <person name="Karpen G.H."/>
            <person name="Kataoka E."/>
            <person name="Keightley P.D."/>
            <person name="Kheradpour P."/>
            <person name="Kirkness E.F."/>
            <person name="Koerich L.B."/>
            <person name="Kristiansen K."/>
            <person name="Kudrna D."/>
            <person name="Kulathinal R.J."/>
            <person name="Kumar S."/>
            <person name="Kwok R."/>
            <person name="Lander E."/>
            <person name="Langley C.H."/>
            <person name="Lapoint R."/>
            <person name="Lazzaro B.P."/>
            <person name="Lee S.J."/>
            <person name="Levesque L."/>
            <person name="Li R."/>
            <person name="Lin C.F."/>
            <person name="Lin M.F."/>
            <person name="Lindblad-Toh K."/>
            <person name="Llopart A."/>
            <person name="Long M."/>
            <person name="Low L."/>
            <person name="Lozovsky E."/>
            <person name="Lu J."/>
            <person name="Luo M."/>
            <person name="Machado C.A."/>
            <person name="Makalowski W."/>
            <person name="Marzo M."/>
            <person name="Matsuda M."/>
            <person name="Matzkin L."/>
            <person name="McAllister B."/>
            <person name="McBride C.S."/>
            <person name="McKernan B."/>
            <person name="McKernan K."/>
            <person name="Mendez-Lago M."/>
            <person name="Minx P."/>
            <person name="Mollenhauer M.U."/>
            <person name="Montooth K."/>
            <person name="Mount S.M."/>
            <person name="Mu X."/>
            <person name="Myers E."/>
            <person name="Negre B."/>
            <person name="Newfeld S."/>
            <person name="Nielsen R."/>
            <person name="Noor M.A."/>
            <person name="O'Grady P."/>
            <person name="Pachter L."/>
            <person name="Papaceit M."/>
            <person name="Parisi M.J."/>
            <person name="Parisi M."/>
            <person name="Parts L."/>
            <person name="Pedersen J.S."/>
            <person name="Pesole G."/>
            <person name="Phillippy A.M."/>
            <person name="Ponting C.P."/>
            <person name="Pop M."/>
            <person name="Porcelli D."/>
            <person name="Powell J.R."/>
            <person name="Prohaska S."/>
            <person name="Pruitt K."/>
            <person name="Puig M."/>
            <person name="Quesneville H."/>
            <person name="Ram K.R."/>
            <person name="Rand D."/>
            <person name="Rasmussen M.D."/>
            <person name="Reed L.K."/>
            <person name="Reenan R."/>
            <person name="Reily A."/>
            <person name="Remington K.A."/>
            <person name="Rieger T.T."/>
            <person name="Ritchie M.G."/>
            <person name="Robin C."/>
            <person name="Rogers Y.H."/>
            <person name="Rohde C."/>
            <person name="Rozas J."/>
            <person name="Rubenfield M.J."/>
            <person name="Ruiz A."/>
            <person name="Russo S."/>
            <person name="Salzberg S.L."/>
            <person name="Sanchez-Gracia A."/>
            <person name="Saranga D.J."/>
            <person name="Sato H."/>
            <person name="Schaeffer S.W."/>
            <person name="Schatz M.C."/>
            <person name="Schlenke T."/>
            <person name="Schwartz R."/>
            <person name="Segarra C."/>
            <person name="Singh R.S."/>
            <person name="Sirot L."/>
            <person name="Sirota M."/>
            <person name="Sisneros N.B."/>
            <person name="Smith C.D."/>
            <person name="Smith T.F."/>
            <person name="Spieth J."/>
            <person name="Stage D.E."/>
            <person name="Stark A."/>
            <person name="Stephan W."/>
            <person name="Strausberg R.L."/>
            <person name="Strempel S."/>
            <person name="Sturgill D."/>
            <person name="Sutton G."/>
            <person name="Sutton G.G."/>
            <person name="Tao W."/>
            <person name="Teichmann S."/>
            <person name="Tobari Y.N."/>
            <person name="Tomimura Y."/>
            <person name="Tsolas J.M."/>
            <person name="Valente V.L."/>
            <person name="Venter E."/>
            <person name="Venter J.C."/>
            <person name="Vicario S."/>
            <person name="Vieira F.G."/>
            <person name="Vilella A.J."/>
            <person name="Villasante A."/>
            <person name="Walenz B."/>
            <person name="Wang J."/>
            <person name="Wasserman M."/>
            <person name="Watts T."/>
            <person name="Wilson D."/>
            <person name="Wilson R.K."/>
            <person name="Wing R.A."/>
            <person name="Wolfner M.F."/>
            <person name="Wong A."/>
            <person name="Wong G.K."/>
            <person name="Wu C.I."/>
            <person name="Wu G."/>
            <person name="Yamamoto D."/>
            <person name="Yang H.P."/>
            <person name="Yang S.P."/>
            <person name="Yorke J.A."/>
            <person name="Yoshida K."/>
            <person name="Zdobnov E."/>
            <person name="Zhang P."/>
            <person name="Zhang Y."/>
            <person name="Zimin A.V."/>
            <person name="Baldwin J."/>
            <person name="Abdouelleil A."/>
            <person name="Abdulkadir J."/>
            <person name="Abebe A."/>
            <person name="Abera B."/>
            <person name="Abreu J."/>
            <person name="Acer S.C."/>
            <person name="Aftuck L."/>
            <person name="Alexander A."/>
            <person name="An P."/>
            <person name="Anderson E."/>
            <person name="Anderson S."/>
            <person name="Arachi H."/>
            <person name="Azer M."/>
            <person name="Bachantsang P."/>
            <person name="Barry A."/>
            <person name="Bayul T."/>
            <person name="Berlin A."/>
            <person name="Bessette D."/>
            <person name="Bloom T."/>
            <person name="Blye J."/>
            <person name="Boguslavskiy L."/>
            <person name="Bonnet C."/>
            <person name="Boukhgalter B."/>
            <person name="Bourzgui I."/>
            <person name="Brown A."/>
            <person name="Cahill P."/>
            <person name="Channer S."/>
            <person name="Cheshatsang Y."/>
            <person name="Chuda L."/>
            <person name="Citroen M."/>
            <person name="Collymore A."/>
            <person name="Cooke P."/>
            <person name="Costello M."/>
            <person name="D'Aco K."/>
            <person name="Daza R."/>
            <person name="De Haan G."/>
            <person name="DeGray S."/>
            <person name="DeMaso C."/>
            <person name="Dhargay N."/>
            <person name="Dooley K."/>
            <person name="Dooley E."/>
            <person name="Doricent M."/>
            <person name="Dorje P."/>
            <person name="Dorjee K."/>
            <person name="Dupes A."/>
            <person name="Elong R."/>
            <person name="Falk J."/>
            <person name="Farina A."/>
            <person name="Faro S."/>
            <person name="Ferguson D."/>
            <person name="Fisher S."/>
            <person name="Foley C.D."/>
            <person name="Franke A."/>
            <person name="Friedrich D."/>
            <person name="Gadbois L."/>
            <person name="Gearin G."/>
            <person name="Gearin C.R."/>
            <person name="Giannoukos G."/>
            <person name="Goode T."/>
            <person name="Graham J."/>
            <person name="Grandbois E."/>
            <person name="Grewal S."/>
            <person name="Gyaltsen K."/>
            <person name="Hafez N."/>
            <person name="Hagos B."/>
            <person name="Hall J."/>
            <person name="Henson C."/>
            <person name="Hollinger A."/>
            <person name="Honan T."/>
            <person name="Huard M.D."/>
            <person name="Hughes L."/>
            <person name="Hurhula B."/>
            <person name="Husby M.E."/>
            <person name="Kamat A."/>
            <person name="Kanga B."/>
            <person name="Kashin S."/>
            <person name="Khazanovich D."/>
            <person name="Kisner P."/>
            <person name="Lance K."/>
            <person name="Lara M."/>
            <person name="Lee W."/>
            <person name="Lennon N."/>
            <person name="Letendre F."/>
            <person name="LeVine R."/>
            <person name="Lipovsky A."/>
            <person name="Liu X."/>
            <person name="Liu J."/>
            <person name="Liu S."/>
            <person name="Lokyitsang T."/>
            <person name="Lokyitsang Y."/>
            <person name="Lubonja R."/>
            <person name="Lui A."/>
            <person name="MacDonald P."/>
            <person name="Magnisalis V."/>
            <person name="Maru K."/>
            <person name="Matthews C."/>
            <person name="McCusker W."/>
            <person name="McDonough S."/>
            <person name="Mehta T."/>
            <person name="Meldrim J."/>
            <person name="Meneus L."/>
            <person name="Mihai O."/>
            <person name="Mihalev A."/>
            <person name="Mihova T."/>
            <person name="Mittelman R."/>
            <person name="Mlenga V."/>
            <person name="Montmayeur A."/>
            <person name="Mulrain L."/>
            <person name="Navidi A."/>
            <person name="Naylor J."/>
            <person name="Negash T."/>
            <person name="Nguyen T."/>
            <person name="Nguyen N."/>
            <person name="Nicol R."/>
            <person name="Norbu C."/>
            <person name="Norbu N."/>
            <person name="Novod N."/>
            <person name="O'Neill B."/>
            <person name="Osman S."/>
            <person name="Markiewicz E."/>
            <person name="Oyono O.L."/>
            <person name="Patti C."/>
            <person name="Phunkhang P."/>
            <person name="Pierre F."/>
            <person name="Priest M."/>
            <person name="Raghuraman S."/>
            <person name="Rege F."/>
            <person name="Reyes R."/>
            <person name="Rise C."/>
            <person name="Rogov P."/>
            <person name="Ross K."/>
            <person name="Ryan E."/>
            <person name="Settipalli S."/>
            <person name="Shea T."/>
            <person name="Sherpa N."/>
            <person name="Shi L."/>
            <person name="Shih D."/>
            <person name="Sparrow T."/>
            <person name="Spaulding J."/>
            <person name="Stalker J."/>
            <person name="Stange-Thomann N."/>
            <person name="Stavropoulos S."/>
            <person name="Stone C."/>
            <person name="Strader C."/>
            <person name="Tesfaye S."/>
            <person name="Thomson T."/>
            <person name="Thoulutsang Y."/>
            <person name="Thoulutsang D."/>
            <person name="Topham K."/>
            <person name="Topping I."/>
            <person name="Tsamla T."/>
            <person name="Vassiliev H."/>
            <person name="Vo A."/>
            <person name="Wangchuk T."/>
            <person name="Wangdi T."/>
            <person name="Weiand M."/>
            <person name="Wilkinson J."/>
            <person name="Wilson A."/>
            <person name="Yadav S."/>
            <person name="Young G."/>
            <person name="Yu Q."/>
            <person name="Zembek L."/>
            <person name="Zhong D."/>
            <person name="Zimmer A."/>
            <person name="Zwirko Z."/>
            <person name="Jaffe D.B."/>
            <person name="Alvarez P."/>
            <person name="Brockman W."/>
            <person name="Butler J."/>
            <person name="Chin C."/>
            <person name="Gnerre S."/>
            <person name="Grabherr M."/>
            <person name="Kleber M."/>
            <person name="Mauceli E."/>
            <person name="MacCallum I."/>
        </authorList>
    </citation>
    <scope>NUCLEOTIDE SEQUENCE [LARGE SCALE GENOMIC DNA]</scope>
    <source>
        <strain evidence="2">Tucson 14024-0371.13</strain>
    </source>
</reference>
<dbReference type="GO" id="GO:0016791">
    <property type="term" value="F:phosphatase activity"/>
    <property type="evidence" value="ECO:0007669"/>
    <property type="project" value="TreeGrafter"/>
</dbReference>